<organism evidence="3 5">
    <name type="scientific">Dracunculus medinensis</name>
    <name type="common">Guinea worm</name>
    <dbReference type="NCBI Taxonomy" id="318479"/>
    <lineage>
        <taxon>Eukaryota</taxon>
        <taxon>Metazoa</taxon>
        <taxon>Ecdysozoa</taxon>
        <taxon>Nematoda</taxon>
        <taxon>Chromadorea</taxon>
        <taxon>Rhabditida</taxon>
        <taxon>Spirurina</taxon>
        <taxon>Dracunculoidea</taxon>
        <taxon>Dracunculidae</taxon>
        <taxon>Dracunculus</taxon>
    </lineage>
</organism>
<name>A0A0N4U7U5_DRAME</name>
<reference evidence="2 4" key="2">
    <citation type="submission" date="2018-11" db="EMBL/GenBank/DDBJ databases">
        <authorList>
            <consortium name="Pathogen Informatics"/>
        </authorList>
    </citation>
    <scope>NUCLEOTIDE SEQUENCE [LARGE SCALE GENOMIC DNA]</scope>
</reference>
<accession>A0A0N4U7U5</accession>
<feature type="transmembrane region" description="Helical" evidence="1">
    <location>
        <begin position="188"/>
        <end position="210"/>
    </location>
</feature>
<evidence type="ECO:0000313" key="2">
    <source>
        <dbReference type="EMBL" id="VDN57262.1"/>
    </source>
</evidence>
<feature type="transmembrane region" description="Helical" evidence="1">
    <location>
        <begin position="7"/>
        <end position="25"/>
    </location>
</feature>
<dbReference type="Proteomes" id="UP000274756">
    <property type="component" value="Unassembled WGS sequence"/>
</dbReference>
<dbReference type="OrthoDB" id="5837217at2759"/>
<evidence type="ECO:0000256" key="1">
    <source>
        <dbReference type="SAM" id="Phobius"/>
    </source>
</evidence>
<protein>
    <submittedName>
        <fullName evidence="5">Transmembrane protein</fullName>
    </submittedName>
</protein>
<evidence type="ECO:0000313" key="4">
    <source>
        <dbReference type="Proteomes" id="UP000274756"/>
    </source>
</evidence>
<dbReference type="WBParaSite" id="DME_0000307601-mRNA-1">
    <property type="protein sequence ID" value="DME_0000307601-mRNA-1"/>
    <property type="gene ID" value="DME_0000307601"/>
</dbReference>
<reference evidence="5" key="1">
    <citation type="submission" date="2017-02" db="UniProtKB">
        <authorList>
            <consortium name="WormBaseParasite"/>
        </authorList>
    </citation>
    <scope>IDENTIFICATION</scope>
</reference>
<evidence type="ECO:0000313" key="5">
    <source>
        <dbReference type="WBParaSite" id="DME_0000307601-mRNA-1"/>
    </source>
</evidence>
<feature type="transmembrane region" description="Helical" evidence="1">
    <location>
        <begin position="104"/>
        <end position="129"/>
    </location>
</feature>
<dbReference type="Proteomes" id="UP000038040">
    <property type="component" value="Unplaced"/>
</dbReference>
<dbReference type="Gene3D" id="1.20.140.150">
    <property type="match status" value="1"/>
</dbReference>
<keyword evidence="1" id="KW-0472">Membrane</keyword>
<keyword evidence="1" id="KW-1133">Transmembrane helix</keyword>
<gene>
    <name evidence="2" type="ORF">DME_LOCUS7235</name>
</gene>
<feature type="transmembrane region" description="Helical" evidence="1">
    <location>
        <begin position="141"/>
        <end position="162"/>
    </location>
</feature>
<dbReference type="EMBL" id="UYYG01001159">
    <property type="protein sequence ID" value="VDN57262.1"/>
    <property type="molecule type" value="Genomic_DNA"/>
</dbReference>
<evidence type="ECO:0000313" key="3">
    <source>
        <dbReference type="Proteomes" id="UP000038040"/>
    </source>
</evidence>
<keyword evidence="4" id="KW-1185">Reference proteome</keyword>
<sequence>MEAKSLLLANGFVIILISFSTEHWVKTSYFVKYLPEFCDLHKFEYFSILQCGKEKRLLTPQYSNLFKQCNDLTTGLRSNVSRSGLLYDASCTIFLWRRQWRPNAYSALIDSLSLFLALIAIATLFAAFITSFNRELCEITSTALAICAGCFTGSIVGSLTNIHRLNAFHSTTSIDSILDSWTRAEPGWSLMVGALGSMIIAVSSYLYLVAIKREKFRQLSVRRRRQMHKALMLSCRQDVALAIRARMTVI</sequence>
<proteinExistence type="predicted"/>
<dbReference type="AlphaFoldDB" id="A0A0N4U7U5"/>
<keyword evidence="1" id="KW-0812">Transmembrane</keyword>